<protein>
    <submittedName>
        <fullName evidence="1">Uncharacterized protein</fullName>
    </submittedName>
</protein>
<keyword evidence="2" id="KW-1185">Reference proteome</keyword>
<name>A0AC61QTZ8_9BACT</name>
<evidence type="ECO:0000313" key="2">
    <source>
        <dbReference type="Proteomes" id="UP000308886"/>
    </source>
</evidence>
<comment type="caution">
    <text evidence="1">The sequence shown here is derived from an EMBL/GenBank/DDBJ whole genome shotgun (WGS) entry which is preliminary data.</text>
</comment>
<dbReference type="Proteomes" id="UP000308886">
    <property type="component" value="Unassembled WGS sequence"/>
</dbReference>
<dbReference type="EMBL" id="SRZC01000001">
    <property type="protein sequence ID" value="TGX84158.1"/>
    <property type="molecule type" value="Genomic_DNA"/>
</dbReference>
<organism evidence="1 2">
    <name type="scientific">Palleniella muris</name>
    <dbReference type="NCBI Taxonomy" id="3038145"/>
    <lineage>
        <taxon>Bacteria</taxon>
        <taxon>Pseudomonadati</taxon>
        <taxon>Bacteroidota</taxon>
        <taxon>Bacteroidia</taxon>
        <taxon>Bacteroidales</taxon>
        <taxon>Prevotellaceae</taxon>
        <taxon>Palleniella</taxon>
    </lineage>
</organism>
<accession>A0AC61QTZ8</accession>
<sequence length="190" mass="22321">MKHFFRFFLLAVAVIACSVETKAQDNDKQRMAPEERVERKKRAMNAAKRGESEKKEMQKRVAMTREQLAEKQARHIAEAMAMDDATASRFVKTYGECQKEVWAISPKREKGARRNAAEMTEAEAEQKLKAGFEHSQKILDIRRKYYAEYSKFLTQKQVKRVYELEKQTKNRLMHHKGRAQRNKPVRNTGR</sequence>
<proteinExistence type="predicted"/>
<evidence type="ECO:0000313" key="1">
    <source>
        <dbReference type="EMBL" id="TGX84158.1"/>
    </source>
</evidence>
<reference evidence="1" key="1">
    <citation type="submission" date="2019-04" db="EMBL/GenBank/DDBJ databases">
        <title>Microbes associate with the intestines of laboratory mice.</title>
        <authorList>
            <person name="Navarre W."/>
            <person name="Wong E."/>
            <person name="Huang K."/>
            <person name="Tropini C."/>
            <person name="Ng K."/>
            <person name="Yu B."/>
        </authorList>
    </citation>
    <scope>NUCLEOTIDE SEQUENCE</scope>
    <source>
        <strain evidence="1">NM73_A23</strain>
    </source>
</reference>
<gene>
    <name evidence="1" type="ORF">E5358_00535</name>
</gene>